<sequence>MTALRFIGVDPNTEQGESPTVWVDDEKRELVFQGYKPGDHLMEQIDAIPAPDHALGIPDHEYAIRLPFSMIPNIRKACDAADELG</sequence>
<evidence type="ECO:0000313" key="1">
    <source>
        <dbReference type="EMBL" id="MBF9072628.1"/>
    </source>
</evidence>
<evidence type="ECO:0000313" key="2">
    <source>
        <dbReference type="Proteomes" id="UP000657385"/>
    </source>
</evidence>
<dbReference type="EMBL" id="JADPRT010000017">
    <property type="protein sequence ID" value="MBF9072628.1"/>
    <property type="molecule type" value="Genomic_DNA"/>
</dbReference>
<organism evidence="1 2">
    <name type="scientific">Streptacidiphilus fuscans</name>
    <dbReference type="NCBI Taxonomy" id="2789292"/>
    <lineage>
        <taxon>Bacteria</taxon>
        <taxon>Bacillati</taxon>
        <taxon>Actinomycetota</taxon>
        <taxon>Actinomycetes</taxon>
        <taxon>Kitasatosporales</taxon>
        <taxon>Streptomycetaceae</taxon>
        <taxon>Streptacidiphilus</taxon>
    </lineage>
</organism>
<proteinExistence type="predicted"/>
<name>A0A931B9G7_9ACTN</name>
<accession>A0A931B9G7</accession>
<keyword evidence="2" id="KW-1185">Reference proteome</keyword>
<reference evidence="1" key="1">
    <citation type="submission" date="2020-11" db="EMBL/GenBank/DDBJ databases">
        <title>Isolation and identification of active actinomycetes.</title>
        <authorList>
            <person name="Yu B."/>
        </authorList>
    </citation>
    <scope>NUCLEOTIDE SEQUENCE</scope>
    <source>
        <strain evidence="1">NEAU-YB345</strain>
    </source>
</reference>
<protein>
    <submittedName>
        <fullName evidence="1">Uncharacterized protein</fullName>
    </submittedName>
</protein>
<dbReference type="Proteomes" id="UP000657385">
    <property type="component" value="Unassembled WGS sequence"/>
</dbReference>
<gene>
    <name evidence="1" type="ORF">I2501_31880</name>
</gene>
<comment type="caution">
    <text evidence="1">The sequence shown here is derived from an EMBL/GenBank/DDBJ whole genome shotgun (WGS) entry which is preliminary data.</text>
</comment>
<dbReference type="AlphaFoldDB" id="A0A931B9G7"/>